<sequence>MADNKQLGKPVSSFRNDLLTHVTRHVGAAQRNPIKKLDGLFQKMQDMLDSSSADNEKILRDVRFKEVCKILYKYEGNIKYQFSAFISLMEQMQKTPSDAWRHMDIFKDTYERNKSDLSLDVYYRCVMETGTGLFGRPLLKVYSDHCGGSREAMELMCSYLTNVLLMGFTAHLAYTAITEDSREEFKEKWSARLKSIKVQMQGALSQCKDN</sequence>
<evidence type="ECO:0000313" key="2">
    <source>
        <dbReference type="Proteomes" id="UP000261540"/>
    </source>
</evidence>
<organism evidence="1 2">
    <name type="scientific">Paramormyrops kingsleyae</name>
    <dbReference type="NCBI Taxonomy" id="1676925"/>
    <lineage>
        <taxon>Eukaryota</taxon>
        <taxon>Metazoa</taxon>
        <taxon>Chordata</taxon>
        <taxon>Craniata</taxon>
        <taxon>Vertebrata</taxon>
        <taxon>Euteleostomi</taxon>
        <taxon>Actinopterygii</taxon>
        <taxon>Neopterygii</taxon>
        <taxon>Teleostei</taxon>
        <taxon>Osteoglossocephala</taxon>
        <taxon>Osteoglossomorpha</taxon>
        <taxon>Osteoglossiformes</taxon>
        <taxon>Mormyridae</taxon>
        <taxon>Paramormyrops</taxon>
    </lineage>
</organism>
<dbReference type="Ensembl" id="ENSPKIT00000008673.1">
    <property type="protein sequence ID" value="ENSPKIP00000027900.1"/>
    <property type="gene ID" value="ENSPKIG00000009759.1"/>
</dbReference>
<accession>A0A3B3SCE1</accession>
<dbReference type="InterPro" id="IPR039051">
    <property type="entry name" value="SE-CTX-like"/>
</dbReference>
<evidence type="ECO:0000313" key="1">
    <source>
        <dbReference type="Ensembl" id="ENSPKIP00000027900.1"/>
    </source>
</evidence>
<reference evidence="1" key="2">
    <citation type="submission" date="2025-09" db="UniProtKB">
        <authorList>
            <consortium name="Ensembl"/>
        </authorList>
    </citation>
    <scope>IDENTIFICATION</scope>
</reference>
<name>A0A3B3SCE1_9TELE</name>
<dbReference type="STRING" id="1676925.ENSPKIP00000027900"/>
<dbReference type="GeneTree" id="ENSGT00940000165143"/>
<reference evidence="1" key="1">
    <citation type="submission" date="2025-08" db="UniProtKB">
        <authorList>
            <consortium name="Ensembl"/>
        </authorList>
    </citation>
    <scope>IDENTIFICATION</scope>
</reference>
<keyword evidence="2" id="KW-1185">Reference proteome</keyword>
<dbReference type="Proteomes" id="UP000261540">
    <property type="component" value="Unplaced"/>
</dbReference>
<dbReference type="PANTHER" id="PTHR40472:SF8">
    <property type="entry name" value="RAPUNZEL 2"/>
    <property type="match status" value="1"/>
</dbReference>
<proteinExistence type="predicted"/>
<protein>
    <submittedName>
        <fullName evidence="1">Rapunzel 2</fullName>
    </submittedName>
</protein>
<dbReference type="PANTHER" id="PTHR40472">
    <property type="entry name" value="RICIN B-TYPE LECTIN DOMAIN-CONTAINING PROTEIN"/>
    <property type="match status" value="1"/>
</dbReference>
<dbReference type="AlphaFoldDB" id="A0A3B3SCE1"/>